<dbReference type="SUPFAM" id="SSF52283">
    <property type="entry name" value="Formate/glycerate dehydrogenase catalytic domain-like"/>
    <property type="match status" value="1"/>
</dbReference>
<dbReference type="CDD" id="cd12162">
    <property type="entry name" value="2-Hacid_dh_4"/>
    <property type="match status" value="1"/>
</dbReference>
<evidence type="ECO:0000313" key="8">
    <source>
        <dbReference type="Proteomes" id="UP000318405"/>
    </source>
</evidence>
<dbReference type="PANTHER" id="PTHR43761:SF1">
    <property type="entry name" value="D-ISOMER SPECIFIC 2-HYDROXYACID DEHYDROGENASE CATALYTIC DOMAIN-CONTAINING PROTEIN-RELATED"/>
    <property type="match status" value="1"/>
</dbReference>
<feature type="domain" description="D-isomer specific 2-hydroxyacid dehydrogenase NAD-binding" evidence="6">
    <location>
        <begin position="112"/>
        <end position="292"/>
    </location>
</feature>
<dbReference type="Pfam" id="PF02826">
    <property type="entry name" value="2-Hacid_dh_C"/>
    <property type="match status" value="1"/>
</dbReference>
<proteinExistence type="inferred from homology"/>
<organism evidence="7 8">
    <name type="scientific">Verticiella sediminum</name>
    <dbReference type="NCBI Taxonomy" id="1247510"/>
    <lineage>
        <taxon>Bacteria</taxon>
        <taxon>Pseudomonadati</taxon>
        <taxon>Pseudomonadota</taxon>
        <taxon>Betaproteobacteria</taxon>
        <taxon>Burkholderiales</taxon>
        <taxon>Alcaligenaceae</taxon>
        <taxon>Verticiella</taxon>
    </lineage>
</organism>
<sequence length="326" mass="35597">MTHNDPLHVVFLDRATIPSDIPLKPFGFPNTYLEHDRTRPDEVAARIADADVVIVNKVRIDAAALDAAPRLRMIAVAATGTDNVDLAACSERGIVVSNVRGYAGRSVPEHTFALIFALRRNLLAYRDAVGGGRWEQSGQFCFHDYPIRDLGGSTLGIIGDGDLGQSVGRIGAALDMRVVYAEHGVRHAPQAEYLPLEDLLRQSDVITLHVPLRPETQHLIDAPQFALMERRPLLINTARGGLVNEHALDTALRSGRIAGAGFDVASAEPLPEGHVLMRLTELPQFLLTPHIAWASDQAIRALADQVVENVEAFHRGSPLRTVAPRR</sequence>
<dbReference type="GO" id="GO:0051287">
    <property type="term" value="F:NAD binding"/>
    <property type="evidence" value="ECO:0007669"/>
    <property type="project" value="InterPro"/>
</dbReference>
<evidence type="ECO:0000313" key="7">
    <source>
        <dbReference type="EMBL" id="TSH93095.1"/>
    </source>
</evidence>
<accession>A0A556AJR0</accession>
<dbReference type="PANTHER" id="PTHR43761">
    <property type="entry name" value="D-ISOMER SPECIFIC 2-HYDROXYACID DEHYDROGENASE FAMILY PROTEIN (AFU_ORTHOLOGUE AFUA_1G13630)"/>
    <property type="match status" value="1"/>
</dbReference>
<protein>
    <submittedName>
        <fullName evidence="7">D-2-hydroxyacid dehydrogenase</fullName>
    </submittedName>
</protein>
<dbReference type="RefSeq" id="WP_143949462.1">
    <property type="nucleotide sequence ID" value="NZ_BAABMB010000001.1"/>
</dbReference>
<dbReference type="InterPro" id="IPR036291">
    <property type="entry name" value="NAD(P)-bd_dom_sf"/>
</dbReference>
<dbReference type="Gene3D" id="3.40.50.720">
    <property type="entry name" value="NAD(P)-binding Rossmann-like Domain"/>
    <property type="match status" value="2"/>
</dbReference>
<dbReference type="InterPro" id="IPR006140">
    <property type="entry name" value="D-isomer_DH_NAD-bd"/>
</dbReference>
<keyword evidence="2 4" id="KW-0560">Oxidoreductase</keyword>
<evidence type="ECO:0000256" key="3">
    <source>
        <dbReference type="ARBA" id="ARBA00023027"/>
    </source>
</evidence>
<gene>
    <name evidence="7" type="ORF">FOZ76_17090</name>
</gene>
<evidence type="ECO:0000259" key="5">
    <source>
        <dbReference type="Pfam" id="PF00389"/>
    </source>
</evidence>
<feature type="domain" description="D-isomer specific 2-hydroxyacid dehydrogenase catalytic" evidence="5">
    <location>
        <begin position="37"/>
        <end position="322"/>
    </location>
</feature>
<dbReference type="InterPro" id="IPR029753">
    <property type="entry name" value="D-isomer_DH_CS"/>
</dbReference>
<evidence type="ECO:0000256" key="4">
    <source>
        <dbReference type="RuleBase" id="RU003719"/>
    </source>
</evidence>
<name>A0A556AJR0_9BURK</name>
<keyword evidence="8" id="KW-1185">Reference proteome</keyword>
<comment type="caution">
    <text evidence="7">The sequence shown here is derived from an EMBL/GenBank/DDBJ whole genome shotgun (WGS) entry which is preliminary data.</text>
</comment>
<dbReference type="PROSITE" id="PS00670">
    <property type="entry name" value="D_2_HYDROXYACID_DH_2"/>
    <property type="match status" value="1"/>
</dbReference>
<dbReference type="OrthoDB" id="9805416at2"/>
<dbReference type="Pfam" id="PF00389">
    <property type="entry name" value="2-Hacid_dh"/>
    <property type="match status" value="1"/>
</dbReference>
<evidence type="ECO:0000256" key="1">
    <source>
        <dbReference type="ARBA" id="ARBA00005854"/>
    </source>
</evidence>
<dbReference type="GO" id="GO:0016616">
    <property type="term" value="F:oxidoreductase activity, acting on the CH-OH group of donors, NAD or NADP as acceptor"/>
    <property type="evidence" value="ECO:0007669"/>
    <property type="project" value="InterPro"/>
</dbReference>
<evidence type="ECO:0000259" key="6">
    <source>
        <dbReference type="Pfam" id="PF02826"/>
    </source>
</evidence>
<dbReference type="EMBL" id="VLTJ01000029">
    <property type="protein sequence ID" value="TSH93095.1"/>
    <property type="molecule type" value="Genomic_DNA"/>
</dbReference>
<dbReference type="InterPro" id="IPR006139">
    <property type="entry name" value="D-isomer_2_OHA_DH_cat_dom"/>
</dbReference>
<dbReference type="SUPFAM" id="SSF51735">
    <property type="entry name" value="NAD(P)-binding Rossmann-fold domains"/>
    <property type="match status" value="1"/>
</dbReference>
<dbReference type="InterPro" id="IPR050418">
    <property type="entry name" value="D-iso_2-hydroxyacid_DH_PdxB"/>
</dbReference>
<dbReference type="AlphaFoldDB" id="A0A556AJR0"/>
<comment type="similarity">
    <text evidence="1 4">Belongs to the D-isomer specific 2-hydroxyacid dehydrogenase family.</text>
</comment>
<dbReference type="Proteomes" id="UP000318405">
    <property type="component" value="Unassembled WGS sequence"/>
</dbReference>
<keyword evidence="3" id="KW-0520">NAD</keyword>
<reference evidence="7 8" key="1">
    <citation type="submission" date="2019-07" db="EMBL/GenBank/DDBJ databases">
        <title>Qingshengfaniella alkalisoli gen. nov., sp. nov., isolated from saline soil.</title>
        <authorList>
            <person name="Xu L."/>
            <person name="Huang X.-X."/>
            <person name="Sun J.-Q."/>
        </authorList>
    </citation>
    <scope>NUCLEOTIDE SEQUENCE [LARGE SCALE GENOMIC DNA]</scope>
    <source>
        <strain evidence="7 8">DSM 27279</strain>
    </source>
</reference>
<evidence type="ECO:0000256" key="2">
    <source>
        <dbReference type="ARBA" id="ARBA00023002"/>
    </source>
</evidence>